<sequence length="347" mass="38042">MQYRPLGRTGLSVSAIGLGTMTWGRQNSEAEGHAQMDYALGEGVNFWDTAEMYAIPPTADTYGRTEEVIGTWFKATGKRDQVILASKVVGASDGGFAWVRNGEAKLDRANIFAAVEASLRRLQTDYIDLYQLHWPDRATNRFGARNYVHRPEKDGTPIEETLSALDELVTSGKVRHIGVSNESPWGVMQFLKLAEDKGLPRIASIQNAYNLLNRTFEQGLAEVSLREDVGLLAYSPLAAGTLTGKYLDGAVPAGTRRALDHRKSRYATVNADVATREYLDVARRHGLSPTQMAIAFTLQQPFVASSLIGATTMEDLKSNIAAAEVTLSDEVMKDIEAVNARYPDPCP</sequence>
<gene>
    <name evidence="6" type="ORF">ABAZ39_13590</name>
</gene>
<accession>A0A060DPF1</accession>
<dbReference type="PANTHER" id="PTHR43364">
    <property type="entry name" value="NADH-SPECIFIC METHYLGLYOXAL REDUCTASE-RELATED"/>
    <property type="match status" value="1"/>
</dbReference>
<dbReference type="AlphaFoldDB" id="A0A060DPF1"/>
<feature type="domain" description="NADP-dependent oxidoreductase" evidence="5">
    <location>
        <begin position="15"/>
        <end position="339"/>
    </location>
</feature>
<evidence type="ECO:0000256" key="3">
    <source>
        <dbReference type="ARBA" id="ARBA00038157"/>
    </source>
</evidence>
<evidence type="ECO:0000259" key="5">
    <source>
        <dbReference type="Pfam" id="PF00248"/>
    </source>
</evidence>
<dbReference type="Proteomes" id="UP000027186">
    <property type="component" value="Chromosome"/>
</dbReference>
<evidence type="ECO:0000256" key="4">
    <source>
        <dbReference type="ARBA" id="ARBA00070119"/>
    </source>
</evidence>
<evidence type="ECO:0000313" key="7">
    <source>
        <dbReference type="Proteomes" id="UP000027186"/>
    </source>
</evidence>
<dbReference type="RefSeq" id="WP_038530030.1">
    <property type="nucleotide sequence ID" value="NZ_CP007793.1"/>
</dbReference>
<dbReference type="NCBIfam" id="NF007912">
    <property type="entry name" value="PRK10625.1"/>
    <property type="match status" value="1"/>
</dbReference>
<keyword evidence="2" id="KW-0560">Oxidoreductase</keyword>
<dbReference type="SUPFAM" id="SSF51430">
    <property type="entry name" value="NAD(P)-linked oxidoreductase"/>
    <property type="match status" value="1"/>
</dbReference>
<dbReference type="GO" id="GO:0016491">
    <property type="term" value="F:oxidoreductase activity"/>
    <property type="evidence" value="ECO:0007669"/>
    <property type="project" value="UniProtKB-KW"/>
</dbReference>
<evidence type="ECO:0000313" key="6">
    <source>
        <dbReference type="EMBL" id="AIB12993.1"/>
    </source>
</evidence>
<protein>
    <recommendedName>
        <fullName evidence="4">Protein tas</fullName>
    </recommendedName>
</protein>
<name>A0A060DPF1_9PROT</name>
<proteinExistence type="inferred from homology"/>
<dbReference type="FunFam" id="3.20.20.100:FF:000005">
    <property type="entry name" value="NADP(H)-dependent aldo-keto reductase"/>
    <property type="match status" value="1"/>
</dbReference>
<comment type="similarity">
    <text evidence="3">Belongs to the aldo/keto reductase family. Aldo/keto reductase 2 subfamily.</text>
</comment>
<dbReference type="InterPro" id="IPR036812">
    <property type="entry name" value="NAD(P)_OxRdtase_dom_sf"/>
</dbReference>
<dbReference type="CDD" id="cd19094">
    <property type="entry name" value="AKR_Tas-like"/>
    <property type="match status" value="1"/>
</dbReference>
<dbReference type="Pfam" id="PF00248">
    <property type="entry name" value="Aldo_ket_red"/>
    <property type="match status" value="1"/>
</dbReference>
<dbReference type="InterPro" id="IPR050523">
    <property type="entry name" value="AKR_Detox_Biosynth"/>
</dbReference>
<dbReference type="PRINTS" id="PR00069">
    <property type="entry name" value="ALDKETRDTASE"/>
</dbReference>
<evidence type="ECO:0000256" key="1">
    <source>
        <dbReference type="ARBA" id="ARBA00022857"/>
    </source>
</evidence>
<keyword evidence="1" id="KW-0521">NADP</keyword>
<dbReference type="KEGG" id="abq:ABAZ39_13590"/>
<evidence type="ECO:0000256" key="2">
    <source>
        <dbReference type="ARBA" id="ARBA00023002"/>
    </source>
</evidence>
<dbReference type="EMBL" id="CP007793">
    <property type="protein sequence ID" value="AIB12993.1"/>
    <property type="molecule type" value="Genomic_DNA"/>
</dbReference>
<dbReference type="Gene3D" id="3.20.20.100">
    <property type="entry name" value="NADP-dependent oxidoreductase domain"/>
    <property type="match status" value="1"/>
</dbReference>
<organism evidence="6 7">
    <name type="scientific">Azospirillum argentinense</name>
    <dbReference type="NCBI Taxonomy" id="2970906"/>
    <lineage>
        <taxon>Bacteria</taxon>
        <taxon>Pseudomonadati</taxon>
        <taxon>Pseudomonadota</taxon>
        <taxon>Alphaproteobacteria</taxon>
        <taxon>Rhodospirillales</taxon>
        <taxon>Azospirillaceae</taxon>
        <taxon>Azospirillum</taxon>
    </lineage>
</organism>
<dbReference type="PANTHER" id="PTHR43364:SF4">
    <property type="entry name" value="NAD(P)-LINKED OXIDOREDUCTASE SUPERFAMILY PROTEIN"/>
    <property type="match status" value="1"/>
</dbReference>
<dbReference type="InterPro" id="IPR020471">
    <property type="entry name" value="AKR"/>
</dbReference>
<reference evidence="6 7" key="1">
    <citation type="journal article" date="2014" name="Genome Announc.">
        <title>Complete Genome Sequence of the Model Rhizosphere Strain Azospirillum brasilense Az39, Successfully Applied in Agriculture.</title>
        <authorList>
            <person name="Rivera D."/>
            <person name="Revale S."/>
            <person name="Molina R."/>
            <person name="Gualpa J."/>
            <person name="Puente M."/>
            <person name="Maroniche G."/>
            <person name="Paris G."/>
            <person name="Baker D."/>
            <person name="Clavijo B."/>
            <person name="McLay K."/>
            <person name="Spaepen S."/>
            <person name="Perticari A."/>
            <person name="Vazquez M."/>
            <person name="Wisniewski-Dye F."/>
            <person name="Watkins C."/>
            <person name="Martinez-Abarca F."/>
            <person name="Vanderleyden J."/>
            <person name="Cassan F."/>
        </authorList>
    </citation>
    <scope>NUCLEOTIDE SEQUENCE [LARGE SCALE GENOMIC DNA]</scope>
    <source>
        <strain evidence="6 7">Az39</strain>
    </source>
</reference>
<dbReference type="InterPro" id="IPR023210">
    <property type="entry name" value="NADP_OxRdtase_dom"/>
</dbReference>